<evidence type="ECO:0000256" key="17">
    <source>
        <dbReference type="ARBA" id="ARBA00045917"/>
    </source>
</evidence>
<evidence type="ECO:0000256" key="2">
    <source>
        <dbReference type="ARBA" id="ARBA00004435"/>
    </source>
</evidence>
<keyword evidence="14 18" id="KW-0175">Coiled coil</keyword>
<keyword evidence="23" id="KW-1185">Reference proteome</keyword>
<comment type="function">
    <text evidence="17">Endoplasmic reticulum (ER)-anchored protein that mediates the formation of contact sites between the ER and endosomes via interaction with FFAT motif-containing proteins such as STARD3 or WDR44. STARD3-VAPA interaction enables cholesterol transfer from the ER to endosomes. Via interaction with WDR44 participates in neosynthesized protein export. In addition, recruited to the plasma membrane through OSBPL3 binding. The OSBPL3-VAPA complex stimulates RRAS signaling which in turn attenuates integrin beta-1 (ITGB1) activation at the cell surface. With OSBPL3, may regulate ER morphology. May play a role in vesicle trafficking.</text>
</comment>
<dbReference type="PIRSF" id="PIRSF019693">
    <property type="entry name" value="VAMP-associated"/>
    <property type="match status" value="1"/>
</dbReference>
<evidence type="ECO:0000256" key="11">
    <source>
        <dbReference type="ARBA" id="ARBA00022949"/>
    </source>
</evidence>
<keyword evidence="6" id="KW-0796">Tight junction</keyword>
<keyword evidence="16" id="KW-1015">Disulfide bond</keyword>
<evidence type="ECO:0000256" key="16">
    <source>
        <dbReference type="ARBA" id="ARBA00023157"/>
    </source>
</evidence>
<keyword evidence="8" id="KW-0597">Phosphoprotein</keyword>
<dbReference type="Proteomes" id="UP001166093">
    <property type="component" value="Unassembled WGS sequence"/>
</dbReference>
<keyword evidence="13" id="KW-0007">Acetylation</keyword>
<organism evidence="22 23">
    <name type="scientific">Polyodon spathula</name>
    <name type="common">North American paddlefish</name>
    <name type="synonym">Squalus spathula</name>
    <dbReference type="NCBI Taxonomy" id="7913"/>
    <lineage>
        <taxon>Eukaryota</taxon>
        <taxon>Metazoa</taxon>
        <taxon>Chordata</taxon>
        <taxon>Craniata</taxon>
        <taxon>Vertebrata</taxon>
        <taxon>Euteleostomi</taxon>
        <taxon>Actinopterygii</taxon>
        <taxon>Chondrostei</taxon>
        <taxon>Acipenseriformes</taxon>
        <taxon>Polyodontidae</taxon>
        <taxon>Polyodon</taxon>
    </lineage>
</organism>
<feature type="region of interest" description="Disordered" evidence="19">
    <location>
        <begin position="176"/>
        <end position="207"/>
    </location>
</feature>
<comment type="subcellular location">
    <subcellularLocation>
        <location evidence="2">Cell junction</location>
        <location evidence="2">Tight junction</location>
    </subcellularLocation>
    <subcellularLocation>
        <location evidence="3">Cell membrane</location>
        <topology evidence="3">Single-pass type IV membrane protein</topology>
    </subcellularLocation>
    <subcellularLocation>
        <location evidence="1">Endoplasmic reticulum membrane</location>
        <topology evidence="1">Single-pass type IV membrane protein</topology>
    </subcellularLocation>
</comment>
<evidence type="ECO:0000256" key="10">
    <source>
        <dbReference type="ARBA" id="ARBA00022824"/>
    </source>
</evidence>
<evidence type="ECO:0000256" key="5">
    <source>
        <dbReference type="ARBA" id="ARBA00018309"/>
    </source>
</evidence>
<evidence type="ECO:0000256" key="20">
    <source>
        <dbReference type="SAM" id="Phobius"/>
    </source>
</evidence>
<keyword evidence="15 20" id="KW-0472">Membrane</keyword>
<keyword evidence="11" id="KW-0965">Cell junction</keyword>
<evidence type="ECO:0000313" key="22">
    <source>
        <dbReference type="EMBL" id="MBN3284296.1"/>
    </source>
</evidence>
<dbReference type="EMBL" id="JAAWVQ010135092">
    <property type="protein sequence ID" value="MBN3284296.1"/>
    <property type="molecule type" value="Genomic_DNA"/>
</dbReference>
<evidence type="ECO:0000313" key="23">
    <source>
        <dbReference type="Proteomes" id="UP001166093"/>
    </source>
</evidence>
<name>A0ABS2YC50_POLSP</name>
<feature type="transmembrane region" description="Helical" evidence="20">
    <location>
        <begin position="270"/>
        <end position="290"/>
    </location>
</feature>
<proteinExistence type="inferred from homology"/>
<evidence type="ECO:0000256" key="4">
    <source>
        <dbReference type="ARBA" id="ARBA00008932"/>
    </source>
</evidence>
<feature type="coiled-coil region" evidence="18">
    <location>
        <begin position="213"/>
        <end position="240"/>
    </location>
</feature>
<keyword evidence="9 20" id="KW-0812">Transmembrane</keyword>
<dbReference type="PROSITE" id="PS50202">
    <property type="entry name" value="MSP"/>
    <property type="match status" value="1"/>
</dbReference>
<dbReference type="Pfam" id="PF00635">
    <property type="entry name" value="Motile_Sperm"/>
    <property type="match status" value="1"/>
</dbReference>
<reference evidence="22" key="1">
    <citation type="journal article" date="2021" name="Cell">
        <title>Tracing the genetic footprints of vertebrate landing in non-teleost ray-finned fishes.</title>
        <authorList>
            <person name="Bi X."/>
            <person name="Wang K."/>
            <person name="Yang L."/>
            <person name="Pan H."/>
            <person name="Jiang H."/>
            <person name="Wei Q."/>
            <person name="Fang M."/>
            <person name="Yu H."/>
            <person name="Zhu C."/>
            <person name="Cai Y."/>
            <person name="He Y."/>
            <person name="Gan X."/>
            <person name="Zeng H."/>
            <person name="Yu D."/>
            <person name="Zhu Y."/>
            <person name="Jiang H."/>
            <person name="Qiu Q."/>
            <person name="Yang H."/>
            <person name="Zhang Y.E."/>
            <person name="Wang W."/>
            <person name="Zhu M."/>
            <person name="He S."/>
            <person name="Zhang G."/>
        </authorList>
    </citation>
    <scope>NUCLEOTIDE SEQUENCE</scope>
    <source>
        <strain evidence="22">Pddl_001</strain>
    </source>
</reference>
<accession>A0ABS2YC50</accession>
<evidence type="ECO:0000259" key="21">
    <source>
        <dbReference type="PROSITE" id="PS50202"/>
    </source>
</evidence>
<evidence type="ECO:0000256" key="13">
    <source>
        <dbReference type="ARBA" id="ARBA00022990"/>
    </source>
</evidence>
<keyword evidence="12 20" id="KW-1133">Transmembrane helix</keyword>
<dbReference type="InterPro" id="IPR016763">
    <property type="entry name" value="VAP"/>
</dbReference>
<feature type="non-terminal residue" evidence="22">
    <location>
        <position position="1"/>
    </location>
</feature>
<evidence type="ECO:0000256" key="1">
    <source>
        <dbReference type="ARBA" id="ARBA00004163"/>
    </source>
</evidence>
<keyword evidence="7" id="KW-1003">Cell membrane</keyword>
<evidence type="ECO:0000256" key="8">
    <source>
        <dbReference type="ARBA" id="ARBA00022553"/>
    </source>
</evidence>
<dbReference type="SUPFAM" id="SSF49354">
    <property type="entry name" value="PapD-like"/>
    <property type="match status" value="1"/>
</dbReference>
<evidence type="ECO:0000256" key="7">
    <source>
        <dbReference type="ARBA" id="ARBA00022475"/>
    </source>
</evidence>
<comment type="caution">
    <text evidence="22">The sequence shown here is derived from an EMBL/GenBank/DDBJ whole genome shotgun (WGS) entry which is preliminary data.</text>
</comment>
<dbReference type="InterPro" id="IPR008962">
    <property type="entry name" value="PapD-like_sf"/>
</dbReference>
<protein>
    <recommendedName>
        <fullName evidence="5">Vesicle-associated membrane protein-associated protein A</fullName>
    </recommendedName>
</protein>
<evidence type="ECO:0000256" key="19">
    <source>
        <dbReference type="SAM" id="MobiDB-lite"/>
    </source>
</evidence>
<dbReference type="PANTHER" id="PTHR10809:SF155">
    <property type="entry name" value="VESICLE-ASSOCIATED MEMBRANE PROTEIN-ASSOCIATED PROTEIN A"/>
    <property type="match status" value="1"/>
</dbReference>
<evidence type="ECO:0000256" key="9">
    <source>
        <dbReference type="ARBA" id="ARBA00022692"/>
    </source>
</evidence>
<gene>
    <name evidence="22" type="primary">Vapb_0</name>
    <name evidence="22" type="ORF">GTO93_0001386</name>
</gene>
<evidence type="ECO:0000256" key="12">
    <source>
        <dbReference type="ARBA" id="ARBA00022989"/>
    </source>
</evidence>
<sequence length="291" mass="32341">PISDYFTGPFTDVVTTNLKLKNPSDRKVCFKVKTTAPRRYCVRPNSGMIEPGSYITVSVMLQPFDYDPNEKSKHKFMVQTIFAPSHVTDMEAVWKDAKPDDLMDSKLRCIFELPSENDKVKSKVGEQRPIASILVTLQSSTKACMFSSDSEACLSPRGAPKPGVLLAVRSEGKKMQLQNDIESSKATPVLNASKQDGSSLPKPTSMSLDDTEMRKLMEECKRLQSDVMKLSDENRQLKDEGLRMRKVPRSDNMLTNTGGLMGRDNSSSSLPSLLVVLAAIFIGFFLGKFIL</sequence>
<evidence type="ECO:0000256" key="18">
    <source>
        <dbReference type="SAM" id="Coils"/>
    </source>
</evidence>
<evidence type="ECO:0000256" key="6">
    <source>
        <dbReference type="ARBA" id="ARBA00022427"/>
    </source>
</evidence>
<feature type="domain" description="MSP" evidence="21">
    <location>
        <begin position="1"/>
        <end position="112"/>
    </location>
</feature>
<evidence type="ECO:0000256" key="14">
    <source>
        <dbReference type="ARBA" id="ARBA00023054"/>
    </source>
</evidence>
<evidence type="ECO:0000256" key="3">
    <source>
        <dbReference type="ARBA" id="ARBA00004521"/>
    </source>
</evidence>
<dbReference type="InterPro" id="IPR013783">
    <property type="entry name" value="Ig-like_fold"/>
</dbReference>
<dbReference type="InterPro" id="IPR000535">
    <property type="entry name" value="MSP_dom"/>
</dbReference>
<keyword evidence="10" id="KW-0256">Endoplasmic reticulum</keyword>
<evidence type="ECO:0000256" key="15">
    <source>
        <dbReference type="ARBA" id="ARBA00023136"/>
    </source>
</evidence>
<feature type="non-terminal residue" evidence="22">
    <location>
        <position position="291"/>
    </location>
</feature>
<comment type="similarity">
    <text evidence="4">Belongs to the VAMP-associated protein (VAP) (TC 9.B.17) family.</text>
</comment>
<dbReference type="Gene3D" id="2.60.40.10">
    <property type="entry name" value="Immunoglobulins"/>
    <property type="match status" value="1"/>
</dbReference>
<dbReference type="PANTHER" id="PTHR10809">
    <property type="entry name" value="VESICLE-ASSOCIATED MEMBRANE PROTEIN-ASSOCIATED PROTEIN"/>
    <property type="match status" value="1"/>
</dbReference>